<feature type="region of interest" description="Disordered" evidence="6">
    <location>
        <begin position="139"/>
        <end position="159"/>
    </location>
</feature>
<dbReference type="Pfam" id="PF00072">
    <property type="entry name" value="Response_reg"/>
    <property type="match status" value="1"/>
</dbReference>
<dbReference type="EMBL" id="WLYK01000001">
    <property type="protein sequence ID" value="MTD13844.1"/>
    <property type="molecule type" value="Genomic_DNA"/>
</dbReference>
<dbReference type="GO" id="GO:0006355">
    <property type="term" value="P:regulation of DNA-templated transcription"/>
    <property type="evidence" value="ECO:0007669"/>
    <property type="project" value="InterPro"/>
</dbReference>
<evidence type="ECO:0000259" key="8">
    <source>
        <dbReference type="PROSITE" id="PS50110"/>
    </source>
</evidence>
<reference evidence="9 10" key="1">
    <citation type="submission" date="2019-11" db="EMBL/GenBank/DDBJ databases">
        <authorList>
            <person name="Jiang L.-Q."/>
        </authorList>
    </citation>
    <scope>NUCLEOTIDE SEQUENCE [LARGE SCALE GENOMIC DNA]</scope>
    <source>
        <strain evidence="9 10">YIM 132087</strain>
    </source>
</reference>
<gene>
    <name evidence="9" type="ORF">GIS00_07805</name>
</gene>
<dbReference type="InterPro" id="IPR016032">
    <property type="entry name" value="Sig_transdc_resp-reg_C-effctor"/>
</dbReference>
<dbReference type="Proteomes" id="UP000460221">
    <property type="component" value="Unassembled WGS sequence"/>
</dbReference>
<comment type="caution">
    <text evidence="9">The sequence shown here is derived from an EMBL/GenBank/DDBJ whole genome shotgun (WGS) entry which is preliminary data.</text>
</comment>
<evidence type="ECO:0000313" key="9">
    <source>
        <dbReference type="EMBL" id="MTD13844.1"/>
    </source>
</evidence>
<dbReference type="SUPFAM" id="SSF46894">
    <property type="entry name" value="C-terminal effector domain of the bipartite response regulators"/>
    <property type="match status" value="1"/>
</dbReference>
<dbReference type="PROSITE" id="PS50110">
    <property type="entry name" value="RESPONSE_REGULATORY"/>
    <property type="match status" value="1"/>
</dbReference>
<dbReference type="GO" id="GO:0003677">
    <property type="term" value="F:DNA binding"/>
    <property type="evidence" value="ECO:0007669"/>
    <property type="project" value="UniProtKB-KW"/>
</dbReference>
<keyword evidence="10" id="KW-1185">Reference proteome</keyword>
<dbReference type="SMART" id="SM00448">
    <property type="entry name" value="REC"/>
    <property type="match status" value="1"/>
</dbReference>
<dbReference type="PROSITE" id="PS00622">
    <property type="entry name" value="HTH_LUXR_1"/>
    <property type="match status" value="1"/>
</dbReference>
<protein>
    <submittedName>
        <fullName evidence="9">Response regulator</fullName>
    </submittedName>
</protein>
<feature type="domain" description="HTH luxR-type" evidence="7">
    <location>
        <begin position="160"/>
        <end position="225"/>
    </location>
</feature>
<dbReference type="InterPro" id="IPR058245">
    <property type="entry name" value="NreC/VraR/RcsB-like_REC"/>
</dbReference>
<dbReference type="RefSeq" id="WP_154767602.1">
    <property type="nucleotide sequence ID" value="NZ_WLYK01000001.1"/>
</dbReference>
<evidence type="ECO:0000256" key="1">
    <source>
        <dbReference type="ARBA" id="ARBA00022553"/>
    </source>
</evidence>
<name>A0A7K1FLS4_9ACTN</name>
<keyword evidence="2" id="KW-0805">Transcription regulation</keyword>
<evidence type="ECO:0000256" key="2">
    <source>
        <dbReference type="ARBA" id="ARBA00023015"/>
    </source>
</evidence>
<proteinExistence type="predicted"/>
<dbReference type="PRINTS" id="PR00038">
    <property type="entry name" value="HTHLUXR"/>
</dbReference>
<dbReference type="CDD" id="cd06170">
    <property type="entry name" value="LuxR_C_like"/>
    <property type="match status" value="1"/>
</dbReference>
<organism evidence="9 10">
    <name type="scientific">Nakamurella alba</name>
    <dbReference type="NCBI Taxonomy" id="2665158"/>
    <lineage>
        <taxon>Bacteria</taxon>
        <taxon>Bacillati</taxon>
        <taxon>Actinomycetota</taxon>
        <taxon>Actinomycetes</taxon>
        <taxon>Nakamurellales</taxon>
        <taxon>Nakamurellaceae</taxon>
        <taxon>Nakamurella</taxon>
    </lineage>
</organism>
<evidence type="ECO:0000256" key="4">
    <source>
        <dbReference type="ARBA" id="ARBA00023163"/>
    </source>
</evidence>
<feature type="domain" description="Response regulatory" evidence="8">
    <location>
        <begin position="3"/>
        <end position="119"/>
    </location>
</feature>
<dbReference type="PANTHER" id="PTHR43214:SF24">
    <property type="entry name" value="TRANSCRIPTIONAL REGULATORY PROTEIN NARL-RELATED"/>
    <property type="match status" value="1"/>
</dbReference>
<dbReference type="InterPro" id="IPR011006">
    <property type="entry name" value="CheY-like_superfamily"/>
</dbReference>
<dbReference type="CDD" id="cd17535">
    <property type="entry name" value="REC_NarL-like"/>
    <property type="match status" value="1"/>
</dbReference>
<sequence>MIRILLVDDQELVRTGFAMLLSAQADMEVVGQAGDGAAAAGLAATVPADVVLMDIRMPGTDGVTGTGLITARPGAPKVIVLTTFDLDEYVYAALAAGASGFLLKDARPDELLGAIRAVAAGDAVLAPSVTRRLLDHLGHRPAPGTPAAAPDRTVQPGPADLSRLDELTAREREVLVLVALGETNHGVAARLYMAESTVKTHIGNLLAKTGARDRVALVLFAFRAGLVDIADLP</sequence>
<evidence type="ECO:0000256" key="5">
    <source>
        <dbReference type="PROSITE-ProRule" id="PRU00169"/>
    </source>
</evidence>
<dbReference type="GO" id="GO:0000160">
    <property type="term" value="P:phosphorelay signal transduction system"/>
    <property type="evidence" value="ECO:0007669"/>
    <property type="project" value="InterPro"/>
</dbReference>
<dbReference type="Gene3D" id="3.40.50.2300">
    <property type="match status" value="1"/>
</dbReference>
<evidence type="ECO:0000259" key="7">
    <source>
        <dbReference type="PROSITE" id="PS50043"/>
    </source>
</evidence>
<keyword evidence="3" id="KW-0238">DNA-binding</keyword>
<evidence type="ECO:0000256" key="3">
    <source>
        <dbReference type="ARBA" id="ARBA00023125"/>
    </source>
</evidence>
<dbReference type="InterPro" id="IPR001789">
    <property type="entry name" value="Sig_transdc_resp-reg_receiver"/>
</dbReference>
<dbReference type="InterPro" id="IPR039420">
    <property type="entry name" value="WalR-like"/>
</dbReference>
<keyword evidence="4" id="KW-0804">Transcription</keyword>
<dbReference type="SMART" id="SM00421">
    <property type="entry name" value="HTH_LUXR"/>
    <property type="match status" value="1"/>
</dbReference>
<keyword evidence="1 5" id="KW-0597">Phosphoprotein</keyword>
<feature type="modified residue" description="4-aspartylphosphate" evidence="5">
    <location>
        <position position="54"/>
    </location>
</feature>
<dbReference type="InterPro" id="IPR000792">
    <property type="entry name" value="Tscrpt_reg_LuxR_C"/>
</dbReference>
<dbReference type="AlphaFoldDB" id="A0A7K1FLS4"/>
<evidence type="ECO:0000313" key="10">
    <source>
        <dbReference type="Proteomes" id="UP000460221"/>
    </source>
</evidence>
<dbReference type="SUPFAM" id="SSF52172">
    <property type="entry name" value="CheY-like"/>
    <property type="match status" value="1"/>
</dbReference>
<accession>A0A7K1FLS4</accession>
<evidence type="ECO:0000256" key="6">
    <source>
        <dbReference type="SAM" id="MobiDB-lite"/>
    </source>
</evidence>
<dbReference type="PROSITE" id="PS50043">
    <property type="entry name" value="HTH_LUXR_2"/>
    <property type="match status" value="1"/>
</dbReference>
<dbReference type="PANTHER" id="PTHR43214">
    <property type="entry name" value="TWO-COMPONENT RESPONSE REGULATOR"/>
    <property type="match status" value="1"/>
</dbReference>
<dbReference type="Pfam" id="PF00196">
    <property type="entry name" value="GerE"/>
    <property type="match status" value="1"/>
</dbReference>